<dbReference type="SUPFAM" id="SSF48498">
    <property type="entry name" value="Tetracyclin repressor-like, C-terminal domain"/>
    <property type="match status" value="1"/>
</dbReference>
<gene>
    <name evidence="7" type="ORF">H1W37_19950</name>
</gene>
<evidence type="ECO:0000256" key="2">
    <source>
        <dbReference type="ARBA" id="ARBA00023125"/>
    </source>
</evidence>
<dbReference type="PANTHER" id="PTHR47506">
    <property type="entry name" value="TRANSCRIPTIONAL REGULATORY PROTEIN"/>
    <property type="match status" value="1"/>
</dbReference>
<dbReference type="InterPro" id="IPR001647">
    <property type="entry name" value="HTH_TetR"/>
</dbReference>
<evidence type="ECO:0000256" key="5">
    <source>
        <dbReference type="SAM" id="MobiDB-lite"/>
    </source>
</evidence>
<evidence type="ECO:0000313" key="8">
    <source>
        <dbReference type="Proteomes" id="UP000559404"/>
    </source>
</evidence>
<dbReference type="PANTHER" id="PTHR47506:SF6">
    <property type="entry name" value="HTH-TYPE TRANSCRIPTIONAL REPRESSOR NEMR"/>
    <property type="match status" value="1"/>
</dbReference>
<dbReference type="GO" id="GO:0003677">
    <property type="term" value="F:DNA binding"/>
    <property type="evidence" value="ECO:0007669"/>
    <property type="project" value="UniProtKB-UniRule"/>
</dbReference>
<dbReference type="AlphaFoldDB" id="A0A838XW36"/>
<feature type="domain" description="HTH tetR-type" evidence="6">
    <location>
        <begin position="21"/>
        <end position="81"/>
    </location>
</feature>
<dbReference type="InterPro" id="IPR009057">
    <property type="entry name" value="Homeodomain-like_sf"/>
</dbReference>
<name>A0A838XW36_9HYPH</name>
<dbReference type="EMBL" id="JACEON010000031">
    <property type="protein sequence ID" value="MBA4613937.1"/>
    <property type="molecule type" value="Genomic_DNA"/>
</dbReference>
<proteinExistence type="predicted"/>
<reference evidence="7 8" key="2">
    <citation type="submission" date="2020-08" db="EMBL/GenBank/DDBJ databases">
        <title>Stappia taiwanensis sp. nov., isolated from a coastal thermal spring.</title>
        <authorList>
            <person name="Kampfer P."/>
        </authorList>
    </citation>
    <scope>NUCLEOTIDE SEQUENCE [LARGE SCALE GENOMIC DNA]</scope>
    <source>
        <strain evidence="7 8">DSM 23284</strain>
    </source>
</reference>
<protein>
    <submittedName>
        <fullName evidence="7">TetR/AcrR family transcriptional regulator</fullName>
    </submittedName>
</protein>
<dbReference type="Gene3D" id="1.10.357.10">
    <property type="entry name" value="Tetracycline Repressor, domain 2"/>
    <property type="match status" value="1"/>
</dbReference>
<reference evidence="7 8" key="1">
    <citation type="submission" date="2020-07" db="EMBL/GenBank/DDBJ databases">
        <authorList>
            <person name="Li M."/>
        </authorList>
    </citation>
    <scope>NUCLEOTIDE SEQUENCE [LARGE SCALE GENOMIC DNA]</scope>
    <source>
        <strain evidence="7 8">DSM 23284</strain>
    </source>
</reference>
<dbReference type="SUPFAM" id="SSF46689">
    <property type="entry name" value="Homeodomain-like"/>
    <property type="match status" value="1"/>
</dbReference>
<dbReference type="Pfam" id="PF00440">
    <property type="entry name" value="TetR_N"/>
    <property type="match status" value="1"/>
</dbReference>
<dbReference type="InterPro" id="IPR011075">
    <property type="entry name" value="TetR_C"/>
</dbReference>
<keyword evidence="1" id="KW-0805">Transcription regulation</keyword>
<organism evidence="7 8">
    <name type="scientific">Stappia taiwanensis</name>
    <dbReference type="NCBI Taxonomy" id="992267"/>
    <lineage>
        <taxon>Bacteria</taxon>
        <taxon>Pseudomonadati</taxon>
        <taxon>Pseudomonadota</taxon>
        <taxon>Alphaproteobacteria</taxon>
        <taxon>Hyphomicrobiales</taxon>
        <taxon>Stappiaceae</taxon>
        <taxon>Stappia</taxon>
    </lineage>
</organism>
<feature type="region of interest" description="Disordered" evidence="5">
    <location>
        <begin position="1"/>
        <end position="20"/>
    </location>
</feature>
<dbReference type="RefSeq" id="WP_181762135.1">
    <property type="nucleotide sequence ID" value="NZ_BMCR01000007.1"/>
</dbReference>
<keyword evidence="8" id="KW-1185">Reference proteome</keyword>
<accession>A0A838XW36</accession>
<dbReference type="Pfam" id="PF16925">
    <property type="entry name" value="TetR_C_13"/>
    <property type="match status" value="1"/>
</dbReference>
<feature type="DNA-binding region" description="H-T-H motif" evidence="4">
    <location>
        <begin position="44"/>
        <end position="63"/>
    </location>
</feature>
<evidence type="ECO:0000256" key="4">
    <source>
        <dbReference type="PROSITE-ProRule" id="PRU00335"/>
    </source>
</evidence>
<sequence>MKRQTPDTASQDSASQETLAQDTRSHILAVGRRLTATRGYRGVGLSELLQAASVPKGSFYHYFASKEAYGCALLTAFVEEYEKGLSRSLNDDQLTARDRLLTYFETWHARQISGNPEDRCLVVKLSAEVADLSPDMSRILQRGVAAILRRLSQTLRDGAEDGSIAPLDDAESLAEAIYHQWLGASLLAGLSHDDAPLRSAMHMTRKMIPPA</sequence>
<evidence type="ECO:0000313" key="7">
    <source>
        <dbReference type="EMBL" id="MBA4613937.1"/>
    </source>
</evidence>
<dbReference type="InterPro" id="IPR036271">
    <property type="entry name" value="Tet_transcr_reg_TetR-rel_C_sf"/>
</dbReference>
<keyword evidence="3" id="KW-0804">Transcription</keyword>
<evidence type="ECO:0000259" key="6">
    <source>
        <dbReference type="PROSITE" id="PS50977"/>
    </source>
</evidence>
<dbReference type="Proteomes" id="UP000559404">
    <property type="component" value="Unassembled WGS sequence"/>
</dbReference>
<evidence type="ECO:0000256" key="3">
    <source>
        <dbReference type="ARBA" id="ARBA00023163"/>
    </source>
</evidence>
<comment type="caution">
    <text evidence="7">The sequence shown here is derived from an EMBL/GenBank/DDBJ whole genome shotgun (WGS) entry which is preliminary data.</text>
</comment>
<dbReference type="PROSITE" id="PS50977">
    <property type="entry name" value="HTH_TETR_2"/>
    <property type="match status" value="1"/>
</dbReference>
<keyword evidence="2 4" id="KW-0238">DNA-binding</keyword>
<evidence type="ECO:0000256" key="1">
    <source>
        <dbReference type="ARBA" id="ARBA00023015"/>
    </source>
</evidence>